<dbReference type="RefSeq" id="WP_126520915.1">
    <property type="nucleotide sequence ID" value="NZ_RXNU01000007.1"/>
</dbReference>
<dbReference type="GO" id="GO:0016491">
    <property type="term" value="F:oxidoreductase activity"/>
    <property type="evidence" value="ECO:0007669"/>
    <property type="project" value="TreeGrafter"/>
</dbReference>
<feature type="domain" description="Doubled CXXCH motif" evidence="3">
    <location>
        <begin position="191"/>
        <end position="231"/>
    </location>
</feature>
<dbReference type="OrthoDB" id="6398708at2"/>
<dbReference type="PANTHER" id="PTHR35038:SF6">
    <property type="entry name" value="SURFACE LOCALIZED DECAHEME CYTOCHROME C LIPOPROTEIN"/>
    <property type="match status" value="1"/>
</dbReference>
<dbReference type="SUPFAM" id="SSF48695">
    <property type="entry name" value="Multiheme cytochromes"/>
    <property type="match status" value="1"/>
</dbReference>
<feature type="signal peptide" evidence="2">
    <location>
        <begin position="1"/>
        <end position="25"/>
    </location>
</feature>
<sequence length="316" mass="34355">MIYRVFYNLFCGVVTVLCLSLSAHATPWQNLTGEQLEQKLAEKFSAGEYSSKGADSCLMCHRKNEAVMAIFDGTHGMMNNKQSPMAGLQCEACHGPQGKHNKGGKEPMIAFGKDSKLSASAQNSVCQGCHNDPKQMAWHSSTHNLEEVACSDCHTLHSAKDPALDKLSVNDTCSSCHTKEKADMNKRSSHPLKWDQMTCIDCHSPHGSMSESALNKPTINDTCYSCHSEKRGPVLWEHAPVTENCVTCHNPHGSVNEGMLKSRAPQLCQQCHAPDGHASRAVQEPGMDAFGGGKSCLNCHSKIHGSNHPSGSLLQR</sequence>
<evidence type="ECO:0000259" key="4">
    <source>
        <dbReference type="Pfam" id="PF22678"/>
    </source>
</evidence>
<name>A0A3S0ILX4_9GAMM</name>
<keyword evidence="6" id="KW-1185">Reference proteome</keyword>
<dbReference type="Pfam" id="PF09699">
    <property type="entry name" value="Paired_CXXCH_1"/>
    <property type="match status" value="2"/>
</dbReference>
<proteinExistence type="predicted"/>
<protein>
    <submittedName>
        <fullName evidence="5">DmsE family decaheme c-type cytochrome</fullName>
    </submittedName>
</protein>
<dbReference type="Pfam" id="PF22678">
    <property type="entry name" value="Cytochrom_c_NrfB-like"/>
    <property type="match status" value="1"/>
</dbReference>
<evidence type="ECO:0000256" key="2">
    <source>
        <dbReference type="SAM" id="SignalP"/>
    </source>
</evidence>
<dbReference type="EMBL" id="RXNU01000007">
    <property type="protein sequence ID" value="RTR38135.1"/>
    <property type="molecule type" value="Genomic_DNA"/>
</dbReference>
<gene>
    <name evidence="5" type="ORF">EKG38_14295</name>
</gene>
<evidence type="ECO:0000313" key="6">
    <source>
        <dbReference type="Proteomes" id="UP000267448"/>
    </source>
</evidence>
<comment type="caution">
    <text evidence="5">The sequence shown here is derived from an EMBL/GenBank/DDBJ whole genome shotgun (WGS) entry which is preliminary data.</text>
</comment>
<dbReference type="Gene3D" id="3.90.10.10">
    <property type="entry name" value="Cytochrome C3"/>
    <property type="match status" value="1"/>
</dbReference>
<organism evidence="5 6">
    <name type="scientific">Shewanella canadensis</name>
    <dbReference type="NCBI Taxonomy" id="271096"/>
    <lineage>
        <taxon>Bacteria</taxon>
        <taxon>Pseudomonadati</taxon>
        <taxon>Pseudomonadota</taxon>
        <taxon>Gammaproteobacteria</taxon>
        <taxon>Alteromonadales</taxon>
        <taxon>Shewanellaceae</taxon>
        <taxon>Shewanella</taxon>
    </lineage>
</organism>
<dbReference type="NCBIfam" id="TIGR01905">
    <property type="entry name" value="paired_CXXCH_1"/>
    <property type="match status" value="2"/>
</dbReference>
<dbReference type="InterPro" id="IPR010177">
    <property type="entry name" value="Paired_CXXCH_1"/>
</dbReference>
<dbReference type="AlphaFoldDB" id="A0A3S0ILX4"/>
<dbReference type="Proteomes" id="UP000267448">
    <property type="component" value="Unassembled WGS sequence"/>
</dbReference>
<dbReference type="PANTHER" id="PTHR35038">
    <property type="entry name" value="DISSIMILATORY SULFITE REDUCTASE SIRA"/>
    <property type="match status" value="1"/>
</dbReference>
<dbReference type="InterPro" id="IPR053875">
    <property type="entry name" value="Cytochrom_c_NrfB-like_dom"/>
</dbReference>
<evidence type="ECO:0000259" key="3">
    <source>
        <dbReference type="Pfam" id="PF09699"/>
    </source>
</evidence>
<reference evidence="5 6" key="1">
    <citation type="submission" date="2018-12" db="EMBL/GenBank/DDBJ databases">
        <authorList>
            <person name="Yu L."/>
        </authorList>
    </citation>
    <scope>NUCLEOTIDE SEQUENCE [LARGE SCALE GENOMIC DNA]</scope>
    <source>
        <strain evidence="5 6">HAW-EB2</strain>
    </source>
</reference>
<dbReference type="InterPro" id="IPR051829">
    <property type="entry name" value="Multiheme_Cytochr_ET"/>
</dbReference>
<dbReference type="InterPro" id="IPR020015">
    <property type="entry name" value="Decahaem_cyt-c_DmsE"/>
</dbReference>
<evidence type="ECO:0000256" key="1">
    <source>
        <dbReference type="ARBA" id="ARBA00022729"/>
    </source>
</evidence>
<keyword evidence="1 2" id="KW-0732">Signal</keyword>
<dbReference type="Gene3D" id="1.10.1130.10">
    <property type="entry name" value="Flavocytochrome C3, Chain A"/>
    <property type="match status" value="2"/>
</dbReference>
<feature type="domain" description="Cytochrome c-type protein NrfB-like" evidence="4">
    <location>
        <begin position="90"/>
        <end position="163"/>
    </location>
</feature>
<feature type="chain" id="PRO_5018627689" evidence="2">
    <location>
        <begin position="26"/>
        <end position="316"/>
    </location>
</feature>
<dbReference type="NCBIfam" id="TIGR03508">
    <property type="entry name" value="decahem_SO"/>
    <property type="match status" value="1"/>
</dbReference>
<dbReference type="InterPro" id="IPR036280">
    <property type="entry name" value="Multihaem_cyt_sf"/>
</dbReference>
<feature type="domain" description="Doubled CXXCH motif" evidence="3">
    <location>
        <begin position="238"/>
        <end position="275"/>
    </location>
</feature>
<accession>A0A3S0ILX4</accession>
<evidence type="ECO:0000313" key="5">
    <source>
        <dbReference type="EMBL" id="RTR38135.1"/>
    </source>
</evidence>